<evidence type="ECO:0000256" key="1">
    <source>
        <dbReference type="SAM" id="Phobius"/>
    </source>
</evidence>
<keyword evidence="1" id="KW-1133">Transmembrane helix</keyword>
<protein>
    <submittedName>
        <fullName evidence="2">Uncharacterized protein</fullName>
    </submittedName>
</protein>
<organism evidence="2 3">
    <name type="scientific">Flemingia macrophylla</name>
    <dbReference type="NCBI Taxonomy" id="520843"/>
    <lineage>
        <taxon>Eukaryota</taxon>
        <taxon>Viridiplantae</taxon>
        <taxon>Streptophyta</taxon>
        <taxon>Embryophyta</taxon>
        <taxon>Tracheophyta</taxon>
        <taxon>Spermatophyta</taxon>
        <taxon>Magnoliopsida</taxon>
        <taxon>eudicotyledons</taxon>
        <taxon>Gunneridae</taxon>
        <taxon>Pentapetalae</taxon>
        <taxon>rosids</taxon>
        <taxon>fabids</taxon>
        <taxon>Fabales</taxon>
        <taxon>Fabaceae</taxon>
        <taxon>Papilionoideae</taxon>
        <taxon>50 kb inversion clade</taxon>
        <taxon>NPAAA clade</taxon>
        <taxon>indigoferoid/millettioid clade</taxon>
        <taxon>Phaseoleae</taxon>
        <taxon>Flemingia</taxon>
    </lineage>
</organism>
<evidence type="ECO:0000313" key="3">
    <source>
        <dbReference type="Proteomes" id="UP001603857"/>
    </source>
</evidence>
<feature type="transmembrane region" description="Helical" evidence="1">
    <location>
        <begin position="12"/>
        <end position="37"/>
    </location>
</feature>
<gene>
    <name evidence="2" type="ORF">Fmac_013034</name>
</gene>
<accession>A0ABD1MS20</accession>
<reference evidence="2 3" key="1">
    <citation type="submission" date="2024-08" db="EMBL/GenBank/DDBJ databases">
        <title>Insights into the chromosomal genome structure of Flemingia macrophylla.</title>
        <authorList>
            <person name="Ding Y."/>
            <person name="Zhao Y."/>
            <person name="Bi W."/>
            <person name="Wu M."/>
            <person name="Zhao G."/>
            <person name="Gong Y."/>
            <person name="Li W."/>
            <person name="Zhang P."/>
        </authorList>
    </citation>
    <scope>NUCLEOTIDE SEQUENCE [LARGE SCALE GENOMIC DNA]</scope>
    <source>
        <strain evidence="2">DYQJB</strain>
        <tissue evidence="2">Leaf</tissue>
    </source>
</reference>
<keyword evidence="1" id="KW-0812">Transmembrane</keyword>
<name>A0ABD1MS20_9FABA</name>
<evidence type="ECO:0000313" key="2">
    <source>
        <dbReference type="EMBL" id="KAL2338588.1"/>
    </source>
</evidence>
<keyword evidence="1" id="KW-0472">Membrane</keyword>
<comment type="caution">
    <text evidence="2">The sequence shown here is derived from an EMBL/GenBank/DDBJ whole genome shotgun (WGS) entry which is preliminary data.</text>
</comment>
<dbReference type="Proteomes" id="UP001603857">
    <property type="component" value="Unassembled WGS sequence"/>
</dbReference>
<keyword evidence="3" id="KW-1185">Reference proteome</keyword>
<proteinExistence type="predicted"/>
<dbReference type="AlphaFoldDB" id="A0ABD1MS20"/>
<sequence length="60" mass="6947">MEGVRYKKELSSFIIFWVSVSVSFSYKVLCFPLSLLLPKLLSLSLSLTHVKFRIPKVFHS</sequence>
<dbReference type="EMBL" id="JBGMDY010000004">
    <property type="protein sequence ID" value="KAL2338588.1"/>
    <property type="molecule type" value="Genomic_DNA"/>
</dbReference>